<dbReference type="GO" id="GO:0022857">
    <property type="term" value="F:transmembrane transporter activity"/>
    <property type="evidence" value="ECO:0007669"/>
    <property type="project" value="InterPro"/>
</dbReference>
<feature type="transmembrane region" description="Helical" evidence="7">
    <location>
        <begin position="183"/>
        <end position="208"/>
    </location>
</feature>
<dbReference type="InterPro" id="IPR001036">
    <property type="entry name" value="Acrflvin-R"/>
</dbReference>
<evidence type="ECO:0000256" key="6">
    <source>
        <dbReference type="ARBA" id="ARBA00023136"/>
    </source>
</evidence>
<dbReference type="EMBL" id="CP064788">
    <property type="protein sequence ID" value="QSG08282.1"/>
    <property type="molecule type" value="Genomic_DNA"/>
</dbReference>
<keyword evidence="4 7" id="KW-0812">Transmembrane</keyword>
<keyword evidence="10" id="KW-1185">Reference proteome</keyword>
<evidence type="ECO:0000256" key="5">
    <source>
        <dbReference type="ARBA" id="ARBA00022989"/>
    </source>
</evidence>
<comment type="subcellular location">
    <subcellularLocation>
        <location evidence="1">Cell membrane</location>
        <topology evidence="1">Multi-pass membrane protein</topology>
    </subcellularLocation>
</comment>
<keyword evidence="3" id="KW-1003">Cell membrane</keyword>
<evidence type="ECO:0000259" key="8">
    <source>
        <dbReference type="PROSITE" id="PS50156"/>
    </source>
</evidence>
<evidence type="ECO:0000256" key="7">
    <source>
        <dbReference type="SAM" id="Phobius"/>
    </source>
</evidence>
<evidence type="ECO:0000256" key="3">
    <source>
        <dbReference type="ARBA" id="ARBA00022475"/>
    </source>
</evidence>
<dbReference type="GO" id="GO:0005886">
    <property type="term" value="C:plasma membrane"/>
    <property type="evidence" value="ECO:0007669"/>
    <property type="project" value="UniProtKB-SubCell"/>
</dbReference>
<dbReference type="Pfam" id="PF03176">
    <property type="entry name" value="MMPL"/>
    <property type="match status" value="1"/>
</dbReference>
<feature type="transmembrane region" description="Helical" evidence="7">
    <location>
        <begin position="84"/>
        <end position="105"/>
    </location>
</feature>
<dbReference type="SUPFAM" id="SSF82866">
    <property type="entry name" value="Multidrug efflux transporter AcrB transmembrane domain"/>
    <property type="match status" value="1"/>
</dbReference>
<evidence type="ECO:0000256" key="1">
    <source>
        <dbReference type="ARBA" id="ARBA00004651"/>
    </source>
</evidence>
<feature type="transmembrane region" description="Helical" evidence="7">
    <location>
        <begin position="151"/>
        <end position="177"/>
    </location>
</feature>
<feature type="transmembrane region" description="Helical" evidence="7">
    <location>
        <begin position="53"/>
        <end position="72"/>
    </location>
</feature>
<protein>
    <submittedName>
        <fullName evidence="9">Putative exporter of the RND superfamily</fullName>
    </submittedName>
</protein>
<evidence type="ECO:0000313" key="10">
    <source>
        <dbReference type="Proteomes" id="UP000662973"/>
    </source>
</evidence>
<proteinExistence type="inferred from homology"/>
<dbReference type="Gene3D" id="1.20.1640.10">
    <property type="entry name" value="Multidrug efflux transporter AcrB transmembrane domain"/>
    <property type="match status" value="1"/>
</dbReference>
<dbReference type="InterPro" id="IPR050545">
    <property type="entry name" value="Mycobact_MmpL"/>
</dbReference>
<dbReference type="InterPro" id="IPR000731">
    <property type="entry name" value="SSD"/>
</dbReference>
<evidence type="ECO:0000256" key="2">
    <source>
        <dbReference type="ARBA" id="ARBA00010157"/>
    </source>
</evidence>
<dbReference type="PANTHER" id="PTHR33406:SF6">
    <property type="entry name" value="MEMBRANE PROTEIN YDGH-RELATED"/>
    <property type="match status" value="1"/>
</dbReference>
<evidence type="ECO:0000313" key="9">
    <source>
        <dbReference type="EMBL" id="QSG08282.1"/>
    </source>
</evidence>
<dbReference type="InterPro" id="IPR004869">
    <property type="entry name" value="MMPL_dom"/>
</dbReference>
<organism evidence="9 10">
    <name type="scientific">Halapricum desulfuricans</name>
    <dbReference type="NCBI Taxonomy" id="2841257"/>
    <lineage>
        <taxon>Archaea</taxon>
        <taxon>Methanobacteriati</taxon>
        <taxon>Methanobacteriota</taxon>
        <taxon>Stenosarchaea group</taxon>
        <taxon>Halobacteria</taxon>
        <taxon>Halobacteriales</taxon>
        <taxon>Haloarculaceae</taxon>
        <taxon>Halapricum</taxon>
    </lineage>
</organism>
<sequence length="214" mass="21820">MSESAQTIAGDTSAFAAQIDRGVADDGAATVSAVATGATVTTAVIQDALLETLIEAVAVTLVVILLFLTALFRVRYGSWSLGPVAVLPVVVALAWLLGAMSLLGVSFNSETAVITSLAIGLGVDYSIHASERFVDERERAETLESALARTITGTGGALLASAATTAAAFGVLAFALSPPLQRFGIVTGLAIVFAFVAVVTMLPGLLVVRERLGA</sequence>
<comment type="similarity">
    <text evidence="2">Belongs to the resistance-nodulation-cell division (RND) (TC 2.A.6) family. MmpL subfamily.</text>
</comment>
<dbReference type="KEGG" id="hds:HSR122_0878"/>
<keyword evidence="6 7" id="KW-0472">Membrane</keyword>
<feature type="domain" description="SSD" evidence="8">
    <location>
        <begin position="52"/>
        <end position="208"/>
    </location>
</feature>
<dbReference type="AlphaFoldDB" id="A0A897N659"/>
<dbReference type="PRINTS" id="PR00702">
    <property type="entry name" value="ACRIFLAVINRP"/>
</dbReference>
<dbReference type="PANTHER" id="PTHR33406">
    <property type="entry name" value="MEMBRANE PROTEIN MJ1562-RELATED"/>
    <property type="match status" value="1"/>
</dbReference>
<dbReference type="Proteomes" id="UP000662973">
    <property type="component" value="Chromosome"/>
</dbReference>
<reference evidence="9 10" key="1">
    <citation type="submission" date="2020-11" db="EMBL/GenBank/DDBJ databases">
        <title>Carbohydrate-dependent, anaerobic sulfur respiration: A novel catabolism in halophilic archaea.</title>
        <authorList>
            <person name="Sorokin D.Y."/>
            <person name="Messina E."/>
            <person name="Smedile F."/>
            <person name="La Cono V."/>
            <person name="Hallsworth J.E."/>
            <person name="Yakimov M.M."/>
        </authorList>
    </citation>
    <scope>NUCLEOTIDE SEQUENCE [LARGE SCALE GENOMIC DNA]</scope>
    <source>
        <strain evidence="9 10">HSR12-2</strain>
    </source>
</reference>
<accession>A0A897N659</accession>
<keyword evidence="5 7" id="KW-1133">Transmembrane helix</keyword>
<evidence type="ECO:0000256" key="4">
    <source>
        <dbReference type="ARBA" id="ARBA00022692"/>
    </source>
</evidence>
<gene>
    <name evidence="9" type="ORF">HSR122_0878</name>
</gene>
<name>A0A897N659_9EURY</name>
<dbReference type="PROSITE" id="PS50156">
    <property type="entry name" value="SSD"/>
    <property type="match status" value="1"/>
</dbReference>